<feature type="transmembrane region" description="Helical" evidence="1">
    <location>
        <begin position="102"/>
        <end position="122"/>
    </location>
</feature>
<organism evidence="2 3">
    <name type="scientific">Sporosarcina psychrophila</name>
    <name type="common">Bacillus psychrophilus</name>
    <dbReference type="NCBI Taxonomy" id="1476"/>
    <lineage>
        <taxon>Bacteria</taxon>
        <taxon>Bacillati</taxon>
        <taxon>Bacillota</taxon>
        <taxon>Bacilli</taxon>
        <taxon>Bacillales</taxon>
        <taxon>Caryophanaceae</taxon>
        <taxon>Sporosarcina</taxon>
    </lineage>
</organism>
<evidence type="ECO:0000256" key="1">
    <source>
        <dbReference type="SAM" id="Phobius"/>
    </source>
</evidence>
<reference evidence="2" key="2">
    <citation type="submission" date="2021-09" db="EMBL/GenBank/DDBJ databases">
        <authorList>
            <person name="Gilroy R."/>
        </authorList>
    </citation>
    <scope>NUCLEOTIDE SEQUENCE</scope>
    <source>
        <strain evidence="2">CHK171-7178</strain>
    </source>
</reference>
<keyword evidence="1" id="KW-1133">Transmembrane helix</keyword>
<accession>A0A921FXI4</accession>
<gene>
    <name evidence="2" type="ORF">K8V56_07495</name>
</gene>
<comment type="caution">
    <text evidence="2">The sequence shown here is derived from an EMBL/GenBank/DDBJ whole genome shotgun (WGS) entry which is preliminary data.</text>
</comment>
<name>A0A921FXI4_SPOPS</name>
<dbReference type="EMBL" id="DYWT01000125">
    <property type="protein sequence ID" value="HJF31608.1"/>
    <property type="molecule type" value="Genomic_DNA"/>
</dbReference>
<proteinExistence type="predicted"/>
<dbReference type="AlphaFoldDB" id="A0A921FXI4"/>
<keyword evidence="1" id="KW-0812">Transmembrane</keyword>
<feature type="transmembrane region" description="Helical" evidence="1">
    <location>
        <begin position="74"/>
        <end position="96"/>
    </location>
</feature>
<dbReference type="Proteomes" id="UP000698173">
    <property type="component" value="Unassembled WGS sequence"/>
</dbReference>
<evidence type="ECO:0000313" key="3">
    <source>
        <dbReference type="Proteomes" id="UP000698173"/>
    </source>
</evidence>
<reference evidence="2" key="1">
    <citation type="journal article" date="2021" name="PeerJ">
        <title>Extensive microbial diversity within the chicken gut microbiome revealed by metagenomics and culture.</title>
        <authorList>
            <person name="Gilroy R."/>
            <person name="Ravi A."/>
            <person name="Getino M."/>
            <person name="Pursley I."/>
            <person name="Horton D.L."/>
            <person name="Alikhan N.F."/>
            <person name="Baker D."/>
            <person name="Gharbi K."/>
            <person name="Hall N."/>
            <person name="Watson M."/>
            <person name="Adriaenssens E.M."/>
            <person name="Foster-Nyarko E."/>
            <person name="Jarju S."/>
            <person name="Secka A."/>
            <person name="Antonio M."/>
            <person name="Oren A."/>
            <person name="Chaudhuri R.R."/>
            <person name="La Ragione R."/>
            <person name="Hildebrand F."/>
            <person name="Pallen M.J."/>
        </authorList>
    </citation>
    <scope>NUCLEOTIDE SEQUENCE</scope>
    <source>
        <strain evidence="2">CHK171-7178</strain>
    </source>
</reference>
<evidence type="ECO:0000313" key="2">
    <source>
        <dbReference type="EMBL" id="HJF31608.1"/>
    </source>
</evidence>
<keyword evidence="1" id="KW-0472">Membrane</keyword>
<sequence length="147" mass="17195">MNIPFSKFFNYLFSHNPNVDVKYKEERYSGDIKVTKFLATDIAKNLGENEQDTYSEFMNNITKAVRDQIRQSNLYRFVAVIGLLVAVLGLSMIVYFTTGNTWVIFGGAYYSFFAYLLVEAYIQANRNYFEDQLYKKLNTEYLTELSK</sequence>
<protein>
    <submittedName>
        <fullName evidence="2">Uncharacterized protein</fullName>
    </submittedName>
</protein>